<feature type="transmembrane region" description="Helical" evidence="6">
    <location>
        <begin position="140"/>
        <end position="164"/>
    </location>
</feature>
<evidence type="ECO:0000256" key="4">
    <source>
        <dbReference type="ARBA" id="ARBA00022989"/>
    </source>
</evidence>
<reference evidence="9" key="1">
    <citation type="journal article" date="2019" name="Int. J. Syst. Evol. Microbiol.">
        <title>The Global Catalogue of Microorganisms (GCM) 10K type strain sequencing project: providing services to taxonomists for standard genome sequencing and annotation.</title>
        <authorList>
            <consortium name="The Broad Institute Genomics Platform"/>
            <consortium name="The Broad Institute Genome Sequencing Center for Infectious Disease"/>
            <person name="Wu L."/>
            <person name="Ma J."/>
        </authorList>
    </citation>
    <scope>NUCLEOTIDE SEQUENCE [LARGE SCALE GENOMIC DNA]</scope>
    <source>
        <strain evidence="9">JCM 16953</strain>
    </source>
</reference>
<evidence type="ECO:0000256" key="6">
    <source>
        <dbReference type="SAM" id="Phobius"/>
    </source>
</evidence>
<proteinExistence type="predicted"/>
<comment type="caution">
    <text evidence="8">The sequence shown here is derived from an EMBL/GenBank/DDBJ whole genome shotgun (WGS) entry which is preliminary data.</text>
</comment>
<dbReference type="CDD" id="cd17504">
    <property type="entry name" value="MFS_MMR_MDR_like"/>
    <property type="match status" value="1"/>
</dbReference>
<keyword evidence="4 6" id="KW-1133">Transmembrane helix</keyword>
<dbReference type="InterPro" id="IPR020846">
    <property type="entry name" value="MFS_dom"/>
</dbReference>
<dbReference type="RefSeq" id="WP_344775422.1">
    <property type="nucleotide sequence ID" value="NZ_BAABAH010000007.1"/>
</dbReference>
<keyword evidence="3 6" id="KW-0812">Transmembrane</keyword>
<feature type="transmembrane region" description="Helical" evidence="6">
    <location>
        <begin position="83"/>
        <end position="102"/>
    </location>
</feature>
<dbReference type="Proteomes" id="UP001501821">
    <property type="component" value="Unassembled WGS sequence"/>
</dbReference>
<feature type="transmembrane region" description="Helical" evidence="6">
    <location>
        <begin position="203"/>
        <end position="221"/>
    </location>
</feature>
<dbReference type="SUPFAM" id="SSF103473">
    <property type="entry name" value="MFS general substrate transporter"/>
    <property type="match status" value="1"/>
</dbReference>
<dbReference type="PROSITE" id="PS50850">
    <property type="entry name" value="MFS"/>
    <property type="match status" value="1"/>
</dbReference>
<comment type="subcellular location">
    <subcellularLocation>
        <location evidence="1">Cell membrane</location>
        <topology evidence="1">Multi-pass membrane protein</topology>
    </subcellularLocation>
</comment>
<dbReference type="PANTHER" id="PTHR42718">
    <property type="entry name" value="MAJOR FACILITATOR SUPERFAMILY MULTIDRUG TRANSPORTER MFSC"/>
    <property type="match status" value="1"/>
</dbReference>
<feature type="domain" description="Major facilitator superfamily (MFS) profile" evidence="7">
    <location>
        <begin position="17"/>
        <end position="466"/>
    </location>
</feature>
<keyword evidence="5 6" id="KW-0472">Membrane</keyword>
<dbReference type="PANTHER" id="PTHR42718:SF9">
    <property type="entry name" value="MAJOR FACILITATOR SUPERFAMILY MULTIDRUG TRANSPORTER MFSC"/>
    <property type="match status" value="1"/>
</dbReference>
<evidence type="ECO:0000259" key="7">
    <source>
        <dbReference type="PROSITE" id="PS50850"/>
    </source>
</evidence>
<feature type="transmembrane region" description="Helical" evidence="6">
    <location>
        <begin position="366"/>
        <end position="389"/>
    </location>
</feature>
<dbReference type="EMBL" id="BAABAH010000007">
    <property type="protein sequence ID" value="GAA3820478.1"/>
    <property type="molecule type" value="Genomic_DNA"/>
</dbReference>
<feature type="transmembrane region" description="Helical" evidence="6">
    <location>
        <begin position="108"/>
        <end position="128"/>
    </location>
</feature>
<evidence type="ECO:0000313" key="8">
    <source>
        <dbReference type="EMBL" id="GAA3820478.1"/>
    </source>
</evidence>
<keyword evidence="2" id="KW-0813">Transport</keyword>
<feature type="transmembrane region" description="Helical" evidence="6">
    <location>
        <begin position="340"/>
        <end position="360"/>
    </location>
</feature>
<sequence>MSEPAPPTEIARNPLVAVVALCLGGLAAATTQTMVIPIQSELPGLLHTSASNAAWIVTITLLAAAVSMPVAGRLADMVGKQRVLVVNSATLLAGSVVCALSSSLVPMLAGRALQGVAMGFIPVAISLIREIVPPRMAATSVAAMSATLGVGGAIGLPLAAWIANAGHWHWLFWVGAALAALVTAACVAVVPHVHDAVPGRLDVVGAIGLAVGLVSFLVGVSKSSAWGWGDGRTLGAIAFGVLVLLAWVAFELRQDEPIVDLRTSAQRPVLLTNIAAVAIGFGMMAQSIAIPQLLQEPAATGYGLDQSILAAGLWMAPGGLMMMLLSPVSGSLIGRVGAKLTLMLGAVVLGIGYLVALLLMGAAWQLMVAACIAAAGVGIGYAAMPTLILDSVPPREAAAAVGLNSLMRSLGTTISAAAMATILTSRTQPFGALEVPTQGAFRLCFVVAAVAAFAGVAIAAAVPRLRAADEAGAVALEDVAAR</sequence>
<evidence type="ECO:0000256" key="5">
    <source>
        <dbReference type="ARBA" id="ARBA00023136"/>
    </source>
</evidence>
<gene>
    <name evidence="8" type="ORF">GCM10022242_22680</name>
</gene>
<protein>
    <submittedName>
        <fullName evidence="8">MFS transporter</fullName>
    </submittedName>
</protein>
<dbReference type="Gene3D" id="1.20.1250.20">
    <property type="entry name" value="MFS general substrate transporter like domains"/>
    <property type="match status" value="1"/>
</dbReference>
<feature type="transmembrane region" description="Helical" evidence="6">
    <location>
        <begin position="52"/>
        <end position="71"/>
    </location>
</feature>
<feature type="transmembrane region" description="Helical" evidence="6">
    <location>
        <begin position="401"/>
        <end position="420"/>
    </location>
</feature>
<feature type="transmembrane region" description="Helical" evidence="6">
    <location>
        <begin position="170"/>
        <end position="191"/>
    </location>
</feature>
<dbReference type="Gene3D" id="1.20.1720.10">
    <property type="entry name" value="Multidrug resistance protein D"/>
    <property type="match status" value="1"/>
</dbReference>
<evidence type="ECO:0000256" key="2">
    <source>
        <dbReference type="ARBA" id="ARBA00022448"/>
    </source>
</evidence>
<evidence type="ECO:0000313" key="9">
    <source>
        <dbReference type="Proteomes" id="UP001501821"/>
    </source>
</evidence>
<accession>A0ABP7IK99</accession>
<name>A0ABP7IK99_9ACTN</name>
<keyword evidence="9" id="KW-1185">Reference proteome</keyword>
<feature type="transmembrane region" description="Helical" evidence="6">
    <location>
        <begin position="233"/>
        <end position="250"/>
    </location>
</feature>
<dbReference type="InterPro" id="IPR036259">
    <property type="entry name" value="MFS_trans_sf"/>
</dbReference>
<dbReference type="Pfam" id="PF07690">
    <property type="entry name" value="MFS_1"/>
    <property type="match status" value="2"/>
</dbReference>
<evidence type="ECO:0000256" key="3">
    <source>
        <dbReference type="ARBA" id="ARBA00022692"/>
    </source>
</evidence>
<organism evidence="8 9">
    <name type="scientific">Nocardioides panacisoli</name>
    <dbReference type="NCBI Taxonomy" id="627624"/>
    <lineage>
        <taxon>Bacteria</taxon>
        <taxon>Bacillati</taxon>
        <taxon>Actinomycetota</taxon>
        <taxon>Actinomycetes</taxon>
        <taxon>Propionibacteriales</taxon>
        <taxon>Nocardioidaceae</taxon>
        <taxon>Nocardioides</taxon>
    </lineage>
</organism>
<feature type="transmembrane region" description="Helical" evidence="6">
    <location>
        <begin position="308"/>
        <end position="328"/>
    </location>
</feature>
<feature type="transmembrane region" description="Helical" evidence="6">
    <location>
        <begin position="270"/>
        <end position="288"/>
    </location>
</feature>
<evidence type="ECO:0000256" key="1">
    <source>
        <dbReference type="ARBA" id="ARBA00004651"/>
    </source>
</evidence>
<dbReference type="InterPro" id="IPR011701">
    <property type="entry name" value="MFS"/>
</dbReference>
<feature type="transmembrane region" description="Helical" evidence="6">
    <location>
        <begin position="440"/>
        <end position="462"/>
    </location>
</feature>